<protein>
    <submittedName>
        <fullName evidence="1">Tail assembly protein I</fullName>
    </submittedName>
</protein>
<dbReference type="EMBL" id="KX380208">
    <property type="protein sequence ID" value="AQS60719.1"/>
    <property type="molecule type" value="Genomic_DNA"/>
</dbReference>
<evidence type="ECO:0000313" key="1">
    <source>
        <dbReference type="EMBL" id="AQS60719.1"/>
    </source>
</evidence>
<accession>A0A1S6J110</accession>
<name>A0A1S6J110_EDWIC</name>
<organism evidence="1">
    <name type="scientific">Edwardsiella ictaluri</name>
    <dbReference type="NCBI Taxonomy" id="67780"/>
    <lineage>
        <taxon>Bacteria</taxon>
        <taxon>Pseudomonadati</taxon>
        <taxon>Pseudomonadota</taxon>
        <taxon>Gammaproteobacteria</taxon>
        <taxon>Enterobacterales</taxon>
        <taxon>Hafniaceae</taxon>
        <taxon>Edwardsiella</taxon>
    </lineage>
</organism>
<proteinExistence type="predicted"/>
<sequence>MARADNGKQSTYFSSLDNMIAQGNPLPVLYGEMLIGSRRISQMLSTRDEGSGGKVIVIGRRI</sequence>
<dbReference type="AlphaFoldDB" id="A0A1S6J110"/>
<reference evidence="1" key="1">
    <citation type="submission" date="2016-05" db="EMBL/GenBank/DDBJ databases">
        <title>The putative phage genes in Edwardsiella ictaluri.</title>
        <authorList>
            <person name="Wang R."/>
            <person name="Tekedar H.C."/>
            <person name="Lawrence M.L."/>
            <person name="Chouljenko V.N."/>
            <person name="Kim J."/>
            <person name="Kim N."/>
            <person name="Kousoulas K.G."/>
            <person name="Hawke J.P."/>
        </authorList>
    </citation>
    <scope>NUCLEOTIDE SEQUENCE</scope>
    <source>
        <strain evidence="1">LADL11-100</strain>
    </source>
</reference>